<dbReference type="Proteomes" id="UP000075636">
    <property type="component" value="Unassembled WGS sequence"/>
</dbReference>
<proteinExistence type="predicted"/>
<dbReference type="PATRIC" id="fig|318683.6.peg.3373"/>
<name>A0A149TNH0_9PROT</name>
<dbReference type="AlphaFoldDB" id="A0A149TNH0"/>
<evidence type="ECO:0000256" key="1">
    <source>
        <dbReference type="SAM" id="MobiDB-lite"/>
    </source>
</evidence>
<evidence type="ECO:0000313" key="3">
    <source>
        <dbReference type="Proteomes" id="UP000075636"/>
    </source>
</evidence>
<gene>
    <name evidence="2" type="ORF">AD945_00820</name>
</gene>
<feature type="region of interest" description="Disordered" evidence="1">
    <location>
        <begin position="30"/>
        <end position="88"/>
    </location>
</feature>
<reference evidence="2 3" key="1">
    <citation type="submission" date="2015-06" db="EMBL/GenBank/DDBJ databases">
        <title>Improved classification and identification of acetic acid bacteria using matrix-assisted laser desorption/ionization time-of-flight mass spectrometry; Gluconobacter nephelii and Gluconobacter uchimurae are later heterotypic synonyms of Gluconobacter japonicus and Gluconobacter oxydans, respectively.</title>
        <authorList>
            <person name="Li L."/>
            <person name="Cleenwerck I."/>
            <person name="De Vuyst L."/>
            <person name="Vandamme P."/>
        </authorList>
    </citation>
    <scope>NUCLEOTIDE SEQUENCE [LARGE SCALE GENOMIC DNA]</scope>
    <source>
        <strain evidence="2 3">LMG 1768</strain>
    </source>
</reference>
<organism evidence="2 3">
    <name type="scientific">Gluconobacter albidus</name>
    <dbReference type="NCBI Taxonomy" id="318683"/>
    <lineage>
        <taxon>Bacteria</taxon>
        <taxon>Pseudomonadati</taxon>
        <taxon>Pseudomonadota</taxon>
        <taxon>Alphaproteobacteria</taxon>
        <taxon>Acetobacterales</taxon>
        <taxon>Acetobacteraceae</taxon>
        <taxon>Gluconobacter</taxon>
    </lineage>
</organism>
<dbReference type="EMBL" id="LHZR01000059">
    <property type="protein sequence ID" value="KXV51032.1"/>
    <property type="molecule type" value="Genomic_DNA"/>
</dbReference>
<sequence length="261" mass="28379">MPQTTAEIIAEVDAMVARLEAYRLELEARPVAHGYSESVPTDDEDPETGFRLPTRPTRPRPAPRPPASGTAFSISGSGPAEPEPLPAPPLFNPQPDWLAHVLTVTGPEAVLGQFRAEAAGTGHLCWGPDVSDPEDLGRILPAQDARTTTLIDQIVQSQRGRLAREAGSGSVPFDLNALCPVPLDLLALGPASPATRAWLWEHWGTSRPLQQVEVMEAPPKENTSCWSVSFWSADWTPWAALQAIATRWPDLIFSIRSIYDV</sequence>
<dbReference type="RefSeq" id="WP_062105722.1">
    <property type="nucleotide sequence ID" value="NZ_LHZR01000059.1"/>
</dbReference>
<protein>
    <submittedName>
        <fullName evidence="2">Uncharacterized protein</fullName>
    </submittedName>
</protein>
<evidence type="ECO:0000313" key="2">
    <source>
        <dbReference type="EMBL" id="KXV51032.1"/>
    </source>
</evidence>
<dbReference type="OrthoDB" id="7240222at2"/>
<comment type="caution">
    <text evidence="2">The sequence shown here is derived from an EMBL/GenBank/DDBJ whole genome shotgun (WGS) entry which is preliminary data.</text>
</comment>
<accession>A0A149TNH0</accession>